<dbReference type="PROSITE" id="PS50887">
    <property type="entry name" value="GGDEF"/>
    <property type="match status" value="1"/>
</dbReference>
<dbReference type="AlphaFoldDB" id="A0A6V8LT01"/>
<dbReference type="PANTHER" id="PTHR46663:SF2">
    <property type="entry name" value="GGDEF DOMAIN-CONTAINING PROTEIN"/>
    <property type="match status" value="1"/>
</dbReference>
<dbReference type="GO" id="GO:0003824">
    <property type="term" value="F:catalytic activity"/>
    <property type="evidence" value="ECO:0007669"/>
    <property type="project" value="UniProtKB-ARBA"/>
</dbReference>
<name>A0A6V8LT01_9BACT</name>
<dbReference type="SUPFAM" id="SSF55073">
    <property type="entry name" value="Nucleotide cyclase"/>
    <property type="match status" value="1"/>
</dbReference>
<dbReference type="EMBL" id="BLTE01000002">
    <property type="protein sequence ID" value="GFK92946.1"/>
    <property type="molecule type" value="Genomic_DNA"/>
</dbReference>
<dbReference type="NCBIfam" id="TIGR00254">
    <property type="entry name" value="GGDEF"/>
    <property type="match status" value="1"/>
</dbReference>
<dbReference type="PANTHER" id="PTHR46663">
    <property type="entry name" value="DIGUANYLATE CYCLASE DGCT-RELATED"/>
    <property type="match status" value="1"/>
</dbReference>
<organism evidence="2 3">
    <name type="scientific">Fundidesulfovibrio magnetotacticus</name>
    <dbReference type="NCBI Taxonomy" id="2730080"/>
    <lineage>
        <taxon>Bacteria</taxon>
        <taxon>Pseudomonadati</taxon>
        <taxon>Thermodesulfobacteriota</taxon>
        <taxon>Desulfovibrionia</taxon>
        <taxon>Desulfovibrionales</taxon>
        <taxon>Desulfovibrionaceae</taxon>
        <taxon>Fundidesulfovibrio</taxon>
    </lineage>
</organism>
<sequence>MPIRQLLHLSFDPACLADSNGRVLAVNAAFQDVLGVDAAGLEGLGLAGFLGQAAYLDISRNASVDAPLFRRLKALSREGAHQPMEVNCLRLPEGGLALVLRPALSALPHEGAEHMALHDALTGLPNRVLLLDRLRQTLARVRRHQDFAAVVFIDLDGFKPINDTYGHECGDEVLRVTAARLLEVTREGDTASRIGGDEFVMVLGELKNGLHAGLTGNRVIKSITQPIPWQGGSVRVSASLGISVAPTDGLDPETLLKKADEAMYVAKKSGKNGYSFANESVYFE</sequence>
<protein>
    <submittedName>
        <fullName evidence="2">Putative signaling protein</fullName>
    </submittedName>
</protein>
<dbReference type="InterPro" id="IPR013656">
    <property type="entry name" value="PAS_4"/>
</dbReference>
<dbReference type="InterPro" id="IPR035965">
    <property type="entry name" value="PAS-like_dom_sf"/>
</dbReference>
<dbReference type="InterPro" id="IPR052163">
    <property type="entry name" value="DGC-Regulatory_Protein"/>
</dbReference>
<dbReference type="InterPro" id="IPR029787">
    <property type="entry name" value="Nucleotide_cyclase"/>
</dbReference>
<evidence type="ECO:0000313" key="2">
    <source>
        <dbReference type="EMBL" id="GFK92946.1"/>
    </source>
</evidence>
<reference evidence="2 3" key="1">
    <citation type="submission" date="2020-04" db="EMBL/GenBank/DDBJ databases">
        <authorList>
            <consortium name="Desulfovibrio sp. FSS-1 genome sequencing consortium"/>
            <person name="Shimoshige H."/>
            <person name="Kobayashi H."/>
            <person name="Maekawa T."/>
        </authorList>
    </citation>
    <scope>NUCLEOTIDE SEQUENCE [LARGE SCALE GENOMIC DNA]</scope>
    <source>
        <strain evidence="2 3">SIID29052-01</strain>
    </source>
</reference>
<comment type="caution">
    <text evidence="2">The sequence shown here is derived from an EMBL/GenBank/DDBJ whole genome shotgun (WGS) entry which is preliminary data.</text>
</comment>
<proteinExistence type="predicted"/>
<feature type="domain" description="GGDEF" evidence="1">
    <location>
        <begin position="146"/>
        <end position="279"/>
    </location>
</feature>
<gene>
    <name evidence="2" type="ORF">NNJEOMEG_00774</name>
</gene>
<dbReference type="InterPro" id="IPR043128">
    <property type="entry name" value="Rev_trsase/Diguanyl_cyclase"/>
</dbReference>
<dbReference type="Pfam" id="PF00990">
    <property type="entry name" value="GGDEF"/>
    <property type="match status" value="1"/>
</dbReference>
<dbReference type="InterPro" id="IPR000160">
    <property type="entry name" value="GGDEF_dom"/>
</dbReference>
<dbReference type="CDD" id="cd01949">
    <property type="entry name" value="GGDEF"/>
    <property type="match status" value="1"/>
</dbReference>
<dbReference type="FunFam" id="3.30.70.270:FF:000001">
    <property type="entry name" value="Diguanylate cyclase domain protein"/>
    <property type="match status" value="1"/>
</dbReference>
<dbReference type="SMART" id="SM00267">
    <property type="entry name" value="GGDEF"/>
    <property type="match status" value="1"/>
</dbReference>
<keyword evidence="3" id="KW-1185">Reference proteome</keyword>
<accession>A0A6V8LT01</accession>
<evidence type="ECO:0000259" key="1">
    <source>
        <dbReference type="PROSITE" id="PS50887"/>
    </source>
</evidence>
<dbReference type="RefSeq" id="WP_173081492.1">
    <property type="nucleotide sequence ID" value="NZ_BLTE01000002.1"/>
</dbReference>
<dbReference type="Proteomes" id="UP000494245">
    <property type="component" value="Unassembled WGS sequence"/>
</dbReference>
<dbReference type="Gene3D" id="3.30.70.270">
    <property type="match status" value="1"/>
</dbReference>
<evidence type="ECO:0000313" key="3">
    <source>
        <dbReference type="Proteomes" id="UP000494245"/>
    </source>
</evidence>
<dbReference type="Pfam" id="PF08448">
    <property type="entry name" value="PAS_4"/>
    <property type="match status" value="1"/>
</dbReference>
<dbReference type="SUPFAM" id="SSF55785">
    <property type="entry name" value="PYP-like sensor domain (PAS domain)"/>
    <property type="match status" value="1"/>
</dbReference>
<reference evidence="2 3" key="2">
    <citation type="submission" date="2020-05" db="EMBL/GenBank/DDBJ databases">
        <title>Draft genome sequence of Desulfovibrio sp. strainFSS-1.</title>
        <authorList>
            <person name="Shimoshige H."/>
            <person name="Kobayashi H."/>
            <person name="Maekawa T."/>
        </authorList>
    </citation>
    <scope>NUCLEOTIDE SEQUENCE [LARGE SCALE GENOMIC DNA]</scope>
    <source>
        <strain evidence="2 3">SIID29052-01</strain>
    </source>
</reference>